<keyword evidence="3" id="KW-1185">Reference proteome</keyword>
<dbReference type="AlphaFoldDB" id="A0A518H964"/>
<dbReference type="KEGG" id="tpla:ElP_53290"/>
<proteinExistence type="predicted"/>
<protein>
    <submittedName>
        <fullName evidence="2">Rhodopirellula transposase</fullName>
    </submittedName>
</protein>
<feature type="compositionally biased region" description="Low complexity" evidence="1">
    <location>
        <begin position="199"/>
        <end position="211"/>
    </location>
</feature>
<gene>
    <name evidence="2" type="ORF">ElP_53290</name>
</gene>
<evidence type="ECO:0000313" key="3">
    <source>
        <dbReference type="Proteomes" id="UP000317835"/>
    </source>
</evidence>
<name>A0A518H964_9BACT</name>
<feature type="region of interest" description="Disordered" evidence="1">
    <location>
        <begin position="194"/>
        <end position="221"/>
    </location>
</feature>
<sequence length="221" mass="25024">MELSPLMCSWLMETAHSFHGAQRRRFMAQTVEAFDLSQRQAATHLGWARDTVRKGLHELHSGITCLDNFSARGRKPVEAHLPHLLEDIADLVHDQLQADPTFQTTRLYCRVSAAEVRKQLIDRKGYPETQMPSITTITAKLNRLGFRLRPVTKCKPQKNRRKPMPYSSDWTWSINVPPSPRTRSVCPWMPRLRSSSDHSPVGGRVGSGPPVWTMTSSRGAA</sequence>
<evidence type="ECO:0000313" key="2">
    <source>
        <dbReference type="EMBL" id="QDV37390.1"/>
    </source>
</evidence>
<evidence type="ECO:0000256" key="1">
    <source>
        <dbReference type="SAM" id="MobiDB-lite"/>
    </source>
</evidence>
<organism evidence="2 3">
    <name type="scientific">Tautonia plasticadhaerens</name>
    <dbReference type="NCBI Taxonomy" id="2527974"/>
    <lineage>
        <taxon>Bacteria</taxon>
        <taxon>Pseudomonadati</taxon>
        <taxon>Planctomycetota</taxon>
        <taxon>Planctomycetia</taxon>
        <taxon>Isosphaerales</taxon>
        <taxon>Isosphaeraceae</taxon>
        <taxon>Tautonia</taxon>
    </lineage>
</organism>
<dbReference type="Pfam" id="PF07592">
    <property type="entry name" value="DDE_Tnp_ISAZ013"/>
    <property type="match status" value="1"/>
</dbReference>
<dbReference type="InterPro" id="IPR011518">
    <property type="entry name" value="Transposase_36"/>
</dbReference>
<accession>A0A518H964</accession>
<reference evidence="2 3" key="1">
    <citation type="submission" date="2019-02" db="EMBL/GenBank/DDBJ databases">
        <title>Deep-cultivation of Planctomycetes and their phenomic and genomic characterization uncovers novel biology.</title>
        <authorList>
            <person name="Wiegand S."/>
            <person name="Jogler M."/>
            <person name="Boedeker C."/>
            <person name="Pinto D."/>
            <person name="Vollmers J."/>
            <person name="Rivas-Marin E."/>
            <person name="Kohn T."/>
            <person name="Peeters S.H."/>
            <person name="Heuer A."/>
            <person name="Rast P."/>
            <person name="Oberbeckmann S."/>
            <person name="Bunk B."/>
            <person name="Jeske O."/>
            <person name="Meyerdierks A."/>
            <person name="Storesund J.E."/>
            <person name="Kallscheuer N."/>
            <person name="Luecker S."/>
            <person name="Lage O.M."/>
            <person name="Pohl T."/>
            <person name="Merkel B.J."/>
            <person name="Hornburger P."/>
            <person name="Mueller R.-W."/>
            <person name="Bruemmer F."/>
            <person name="Labrenz M."/>
            <person name="Spormann A.M."/>
            <person name="Op den Camp H."/>
            <person name="Overmann J."/>
            <person name="Amann R."/>
            <person name="Jetten M.S.M."/>
            <person name="Mascher T."/>
            <person name="Medema M.H."/>
            <person name="Devos D.P."/>
            <person name="Kaster A.-K."/>
            <person name="Ovreas L."/>
            <person name="Rohde M."/>
            <person name="Galperin M.Y."/>
            <person name="Jogler C."/>
        </authorList>
    </citation>
    <scope>NUCLEOTIDE SEQUENCE [LARGE SCALE GENOMIC DNA]</scope>
    <source>
        <strain evidence="2 3">ElP</strain>
    </source>
</reference>
<dbReference type="Proteomes" id="UP000317835">
    <property type="component" value="Chromosome"/>
</dbReference>
<dbReference type="EMBL" id="CP036426">
    <property type="protein sequence ID" value="QDV37390.1"/>
    <property type="molecule type" value="Genomic_DNA"/>
</dbReference>